<comment type="catalytic activity">
    <reaction evidence="7">
        <text>L-threonyl-[protein] + ATP = O-phospho-L-threonyl-[protein] + ADP + H(+)</text>
        <dbReference type="Rhea" id="RHEA:46608"/>
        <dbReference type="Rhea" id="RHEA-COMP:11060"/>
        <dbReference type="Rhea" id="RHEA-COMP:11605"/>
        <dbReference type="ChEBI" id="CHEBI:15378"/>
        <dbReference type="ChEBI" id="CHEBI:30013"/>
        <dbReference type="ChEBI" id="CHEBI:30616"/>
        <dbReference type="ChEBI" id="CHEBI:61977"/>
        <dbReference type="ChEBI" id="CHEBI:456216"/>
        <dbReference type="EC" id="2.7.11.1"/>
    </reaction>
</comment>
<evidence type="ECO:0000259" key="9">
    <source>
        <dbReference type="PROSITE" id="PS50011"/>
    </source>
</evidence>
<dbReference type="EMBL" id="HBFQ01040077">
    <property type="protein sequence ID" value="CAD8854052.1"/>
    <property type="molecule type" value="Transcribed_RNA"/>
</dbReference>
<keyword evidence="2" id="KW-0723">Serine/threonine-protein kinase</keyword>
<accession>A0A7S1AH39</accession>
<dbReference type="EC" id="2.7.11.1" evidence="1"/>
<dbReference type="InterPro" id="IPR011009">
    <property type="entry name" value="Kinase-like_dom_sf"/>
</dbReference>
<sequence>MHRYEVHRRLGRGAGGDSLLAEGSEGKCVLKCVQLAGLPRESCRRALREVHVLRRLTHPNVLRILTAFLHHQHLIVVSEYCDAGDLEGLILQRSELAGRQASGGFSEASVLGVFVQLAQALRHIHAQGVVHRDLKPSNVFLTSRGVAKIGDFGVSNSQSFDITGAEGGQANVMGSIRYWSPEACDGEVATAASDCWALGVILYEMCTLETPFPGSNTLTVVIRIIEGRPRELPLTHAGLRDVCRGLLQVTPRFRMTADDVLTLPLVRGVQKQPNMDQRPEMPPVSERQLLNHLELARPFALLLGPAEFERFITRQLAEKEV</sequence>
<dbReference type="AlphaFoldDB" id="A0A7S1AH39"/>
<dbReference type="GO" id="GO:0005524">
    <property type="term" value="F:ATP binding"/>
    <property type="evidence" value="ECO:0007669"/>
    <property type="project" value="UniProtKB-KW"/>
</dbReference>
<dbReference type="SMART" id="SM00220">
    <property type="entry name" value="S_TKc"/>
    <property type="match status" value="1"/>
</dbReference>
<dbReference type="Pfam" id="PF00069">
    <property type="entry name" value="Pkinase"/>
    <property type="match status" value="1"/>
</dbReference>
<name>A0A7S1AH39_NOCSC</name>
<evidence type="ECO:0000256" key="2">
    <source>
        <dbReference type="ARBA" id="ARBA00022527"/>
    </source>
</evidence>
<dbReference type="PROSITE" id="PS50011">
    <property type="entry name" value="PROTEIN_KINASE_DOM"/>
    <property type="match status" value="1"/>
</dbReference>
<dbReference type="InterPro" id="IPR000719">
    <property type="entry name" value="Prot_kinase_dom"/>
</dbReference>
<dbReference type="Gene3D" id="1.10.510.10">
    <property type="entry name" value="Transferase(Phosphotransferase) domain 1"/>
    <property type="match status" value="1"/>
</dbReference>
<dbReference type="SUPFAM" id="SSF56112">
    <property type="entry name" value="Protein kinase-like (PK-like)"/>
    <property type="match status" value="1"/>
</dbReference>
<evidence type="ECO:0000256" key="7">
    <source>
        <dbReference type="ARBA" id="ARBA00047899"/>
    </source>
</evidence>
<evidence type="ECO:0000256" key="4">
    <source>
        <dbReference type="ARBA" id="ARBA00022741"/>
    </source>
</evidence>
<reference evidence="10" key="1">
    <citation type="submission" date="2021-01" db="EMBL/GenBank/DDBJ databases">
        <authorList>
            <person name="Corre E."/>
            <person name="Pelletier E."/>
            <person name="Niang G."/>
            <person name="Scheremetjew M."/>
            <person name="Finn R."/>
            <person name="Kale V."/>
            <person name="Holt S."/>
            <person name="Cochrane G."/>
            <person name="Meng A."/>
            <person name="Brown T."/>
            <person name="Cohen L."/>
        </authorList>
    </citation>
    <scope>NUCLEOTIDE SEQUENCE</scope>
</reference>
<keyword evidence="5" id="KW-0418">Kinase</keyword>
<evidence type="ECO:0000256" key="6">
    <source>
        <dbReference type="ARBA" id="ARBA00022840"/>
    </source>
</evidence>
<dbReference type="PROSITE" id="PS00108">
    <property type="entry name" value="PROTEIN_KINASE_ST"/>
    <property type="match status" value="1"/>
</dbReference>
<feature type="domain" description="Protein kinase" evidence="9">
    <location>
        <begin position="4"/>
        <end position="266"/>
    </location>
</feature>
<dbReference type="PANTHER" id="PTHR44899">
    <property type="entry name" value="CAMK FAMILY PROTEIN KINASE"/>
    <property type="match status" value="1"/>
</dbReference>
<evidence type="ECO:0000256" key="1">
    <source>
        <dbReference type="ARBA" id="ARBA00012513"/>
    </source>
</evidence>
<dbReference type="InterPro" id="IPR008271">
    <property type="entry name" value="Ser/Thr_kinase_AS"/>
</dbReference>
<evidence type="ECO:0000256" key="3">
    <source>
        <dbReference type="ARBA" id="ARBA00022679"/>
    </source>
</evidence>
<keyword evidence="3" id="KW-0808">Transferase</keyword>
<evidence type="ECO:0000313" key="10">
    <source>
        <dbReference type="EMBL" id="CAD8854052.1"/>
    </source>
</evidence>
<evidence type="ECO:0000256" key="5">
    <source>
        <dbReference type="ARBA" id="ARBA00022777"/>
    </source>
</evidence>
<organism evidence="10">
    <name type="scientific">Noctiluca scintillans</name>
    <name type="common">Sea sparkle</name>
    <name type="synonym">Red tide dinoflagellate</name>
    <dbReference type="NCBI Taxonomy" id="2966"/>
    <lineage>
        <taxon>Eukaryota</taxon>
        <taxon>Sar</taxon>
        <taxon>Alveolata</taxon>
        <taxon>Dinophyceae</taxon>
        <taxon>Noctilucales</taxon>
        <taxon>Noctilucaceae</taxon>
        <taxon>Noctiluca</taxon>
    </lineage>
</organism>
<dbReference type="PANTHER" id="PTHR44899:SF3">
    <property type="entry name" value="SERINE_THREONINE-PROTEIN KINASE NEK1"/>
    <property type="match status" value="1"/>
</dbReference>
<keyword evidence="6" id="KW-0067">ATP-binding</keyword>
<dbReference type="InterPro" id="IPR051131">
    <property type="entry name" value="NEK_Ser/Thr_kinase_NIMA"/>
</dbReference>
<keyword evidence="4" id="KW-0547">Nucleotide-binding</keyword>
<gene>
    <name evidence="10" type="ORF">NSCI0253_LOCUS28403</name>
</gene>
<proteinExistence type="predicted"/>
<dbReference type="GO" id="GO:0004674">
    <property type="term" value="F:protein serine/threonine kinase activity"/>
    <property type="evidence" value="ECO:0007669"/>
    <property type="project" value="UniProtKB-KW"/>
</dbReference>
<evidence type="ECO:0000256" key="8">
    <source>
        <dbReference type="ARBA" id="ARBA00048679"/>
    </source>
</evidence>
<comment type="catalytic activity">
    <reaction evidence="8">
        <text>L-seryl-[protein] + ATP = O-phospho-L-seryl-[protein] + ADP + H(+)</text>
        <dbReference type="Rhea" id="RHEA:17989"/>
        <dbReference type="Rhea" id="RHEA-COMP:9863"/>
        <dbReference type="Rhea" id="RHEA-COMP:11604"/>
        <dbReference type="ChEBI" id="CHEBI:15378"/>
        <dbReference type="ChEBI" id="CHEBI:29999"/>
        <dbReference type="ChEBI" id="CHEBI:30616"/>
        <dbReference type="ChEBI" id="CHEBI:83421"/>
        <dbReference type="ChEBI" id="CHEBI:456216"/>
        <dbReference type="EC" id="2.7.11.1"/>
    </reaction>
</comment>
<protein>
    <recommendedName>
        <fullName evidence="1">non-specific serine/threonine protein kinase</fullName>
        <ecNumber evidence="1">2.7.11.1</ecNumber>
    </recommendedName>
</protein>